<name>A0A212RG17_RHOAC</name>
<protein>
    <submittedName>
        <fullName evidence="4">Diguanylate cyclase/phosphodiesterase</fullName>
    </submittedName>
</protein>
<dbReference type="PANTHER" id="PTHR44757">
    <property type="entry name" value="DIGUANYLATE CYCLASE DGCP"/>
    <property type="match status" value="1"/>
</dbReference>
<dbReference type="SMART" id="SM00052">
    <property type="entry name" value="EAL"/>
    <property type="match status" value="1"/>
</dbReference>
<dbReference type="Pfam" id="PF00990">
    <property type="entry name" value="GGDEF"/>
    <property type="match status" value="1"/>
</dbReference>
<dbReference type="Pfam" id="PF12860">
    <property type="entry name" value="PAS_7"/>
    <property type="match status" value="1"/>
</dbReference>
<keyword evidence="1" id="KW-0812">Transmembrane</keyword>
<dbReference type="AlphaFoldDB" id="A0A212RG17"/>
<organism evidence="4 5">
    <name type="scientific">Rhodoblastus acidophilus</name>
    <name type="common">Rhodopseudomonas acidophila</name>
    <dbReference type="NCBI Taxonomy" id="1074"/>
    <lineage>
        <taxon>Bacteria</taxon>
        <taxon>Pseudomonadati</taxon>
        <taxon>Pseudomonadota</taxon>
        <taxon>Alphaproteobacteria</taxon>
        <taxon>Hyphomicrobiales</taxon>
        <taxon>Rhodoblastaceae</taxon>
        <taxon>Rhodoblastus</taxon>
    </lineage>
</organism>
<feature type="domain" description="EAL" evidence="2">
    <location>
        <begin position="535"/>
        <end position="787"/>
    </location>
</feature>
<dbReference type="SUPFAM" id="SSF55073">
    <property type="entry name" value="Nucleotide cyclase"/>
    <property type="match status" value="1"/>
</dbReference>
<accession>A0A212RG17</accession>
<dbReference type="PROSITE" id="PS50887">
    <property type="entry name" value="GGDEF"/>
    <property type="match status" value="1"/>
</dbReference>
<dbReference type="InterPro" id="IPR052155">
    <property type="entry name" value="Biofilm_reg_signaling"/>
</dbReference>
<dbReference type="InterPro" id="IPR029787">
    <property type="entry name" value="Nucleotide_cyclase"/>
</dbReference>
<dbReference type="InterPro" id="IPR035965">
    <property type="entry name" value="PAS-like_dom_sf"/>
</dbReference>
<dbReference type="InterPro" id="IPR043128">
    <property type="entry name" value="Rev_trsase/Diguanyl_cyclase"/>
</dbReference>
<evidence type="ECO:0000259" key="3">
    <source>
        <dbReference type="PROSITE" id="PS50887"/>
    </source>
</evidence>
<dbReference type="SUPFAM" id="SSF141868">
    <property type="entry name" value="EAL domain-like"/>
    <property type="match status" value="1"/>
</dbReference>
<dbReference type="NCBIfam" id="TIGR00254">
    <property type="entry name" value="GGDEF"/>
    <property type="match status" value="1"/>
</dbReference>
<dbReference type="Pfam" id="PF00563">
    <property type="entry name" value="EAL"/>
    <property type="match status" value="1"/>
</dbReference>
<dbReference type="Gene3D" id="3.30.450.20">
    <property type="entry name" value="PAS domain"/>
    <property type="match status" value="1"/>
</dbReference>
<feature type="transmembrane region" description="Helical" evidence="1">
    <location>
        <begin position="188"/>
        <end position="216"/>
    </location>
</feature>
<evidence type="ECO:0000256" key="1">
    <source>
        <dbReference type="SAM" id="Phobius"/>
    </source>
</evidence>
<dbReference type="Gene3D" id="3.30.70.270">
    <property type="match status" value="1"/>
</dbReference>
<proteinExistence type="predicted"/>
<feature type="transmembrane region" description="Helical" evidence="1">
    <location>
        <begin position="58"/>
        <end position="77"/>
    </location>
</feature>
<reference evidence="5" key="1">
    <citation type="submission" date="2017-06" db="EMBL/GenBank/DDBJ databases">
        <authorList>
            <person name="Varghese N."/>
            <person name="Submissions S."/>
        </authorList>
    </citation>
    <scope>NUCLEOTIDE SEQUENCE [LARGE SCALE GENOMIC DNA]</scope>
    <source>
        <strain evidence="5">DSM 137</strain>
    </source>
</reference>
<feature type="transmembrane region" description="Helical" evidence="1">
    <location>
        <begin position="156"/>
        <end position="176"/>
    </location>
</feature>
<feature type="transmembrane region" description="Helical" evidence="1">
    <location>
        <begin position="130"/>
        <end position="150"/>
    </location>
</feature>
<dbReference type="InterPro" id="IPR035919">
    <property type="entry name" value="EAL_sf"/>
</dbReference>
<dbReference type="PANTHER" id="PTHR44757:SF2">
    <property type="entry name" value="BIOFILM ARCHITECTURE MAINTENANCE PROTEIN MBAA"/>
    <property type="match status" value="1"/>
</dbReference>
<dbReference type="PROSITE" id="PS50883">
    <property type="entry name" value="EAL"/>
    <property type="match status" value="1"/>
</dbReference>
<dbReference type="InterPro" id="IPR000160">
    <property type="entry name" value="GGDEF_dom"/>
</dbReference>
<evidence type="ECO:0000313" key="5">
    <source>
        <dbReference type="Proteomes" id="UP000198418"/>
    </source>
</evidence>
<evidence type="ECO:0000259" key="2">
    <source>
        <dbReference type="PROSITE" id="PS50883"/>
    </source>
</evidence>
<sequence length="802" mass="86037">MELLPALPASCQKSGRPQRVEPSSGMIDMFKFSSRSTPDRDLDLPVYRALIVSLFQGAARNAANVFAYALFAAFMIVRAGDPAIKASGALLMMASFLRIAIEMSCRGEVGGDGARLRTAEAVEVKERRYIVANGLFALALALVQWCVLVLPGGEPFRLITLAGVLVFLISAPGRACGSPRAVALQTTLINASFCAAMLATGGETSYFAILLSLAVFRHQRDSTRALHQTMLTMLLAQRAAEDLANRFDTALNNMARGLVMLDRDGRVRVVNQIFATMFSLTAPAGERRVADVIAESIGPMLNADESPEAMAAFFAGEDGAERQARLADGRILAFSRQPMPQGSVITVADVTAEYETEQNIQRMARFDPVTGLPNRAHFAERLAAAITAAGADGFSLLAVDLDRFKEVNDAYGHHVGDLLLAEAAARMRAVVDRLGLVARFGGDEFMVLLDAAQRSAIGQICAGLVRAVSAPYELEGKSVRIGASLGAALFPENAPDRKAATLLQAADMALYDAKGSGRGAVKFFVEDMALAVRRRRQLGAALRDALGHGQLTLAYQPIVDIRTRRVTAVEALLRWRHPKFGAVSPSEFIPIAEETGSIVEIGAFVLNRACRDATNWPAHVRVAVNLSALQFERGDLEATVRRALAESGLPAERLELEITETILIGNHAEVMAKLNRLTALGAQIALDDFGTGYSSLSYLNDFTFNKVKVDQSFVRDMKTVGGSKAASIIRAVNAIGADLNMTVVAEGVESAEQLQALSALGVDGAQGYYFSAPAPAEEIGVLLLKELAETRTPLAPERQRTA</sequence>
<keyword evidence="5" id="KW-1185">Reference proteome</keyword>
<gene>
    <name evidence="4" type="ORF">SAMN06265338_104126</name>
</gene>
<evidence type="ECO:0000313" key="4">
    <source>
        <dbReference type="EMBL" id="SNB71305.1"/>
    </source>
</evidence>
<dbReference type="CDD" id="cd01948">
    <property type="entry name" value="EAL"/>
    <property type="match status" value="1"/>
</dbReference>
<keyword evidence="1" id="KW-1133">Transmembrane helix</keyword>
<dbReference type="Gene3D" id="3.20.20.450">
    <property type="entry name" value="EAL domain"/>
    <property type="match status" value="1"/>
</dbReference>
<dbReference type="InterPro" id="IPR001633">
    <property type="entry name" value="EAL_dom"/>
</dbReference>
<dbReference type="Proteomes" id="UP000198418">
    <property type="component" value="Unassembled WGS sequence"/>
</dbReference>
<feature type="domain" description="GGDEF" evidence="3">
    <location>
        <begin position="392"/>
        <end position="526"/>
    </location>
</feature>
<dbReference type="EMBL" id="FYDG01000004">
    <property type="protein sequence ID" value="SNB71305.1"/>
    <property type="molecule type" value="Genomic_DNA"/>
</dbReference>
<dbReference type="SMART" id="SM00267">
    <property type="entry name" value="GGDEF"/>
    <property type="match status" value="1"/>
</dbReference>
<dbReference type="CDD" id="cd01949">
    <property type="entry name" value="GGDEF"/>
    <property type="match status" value="1"/>
</dbReference>
<keyword evidence="1" id="KW-0472">Membrane</keyword>
<dbReference type="SUPFAM" id="SSF55785">
    <property type="entry name" value="PYP-like sensor domain (PAS domain)"/>
    <property type="match status" value="1"/>
</dbReference>